<feature type="region of interest" description="Disordered" evidence="1">
    <location>
        <begin position="134"/>
        <end position="164"/>
    </location>
</feature>
<evidence type="ECO:0000313" key="2">
    <source>
        <dbReference type="EMBL" id="JAT34193.1"/>
    </source>
</evidence>
<feature type="compositionally biased region" description="Polar residues" evidence="1">
    <location>
        <begin position="314"/>
        <end position="325"/>
    </location>
</feature>
<evidence type="ECO:0000256" key="1">
    <source>
        <dbReference type="SAM" id="MobiDB-lite"/>
    </source>
</evidence>
<proteinExistence type="predicted"/>
<accession>A0A1B6ME30</accession>
<feature type="region of interest" description="Disordered" evidence="1">
    <location>
        <begin position="294"/>
        <end position="327"/>
    </location>
</feature>
<dbReference type="EMBL" id="GEBQ01005784">
    <property type="protein sequence ID" value="JAT34193.1"/>
    <property type="molecule type" value="Transcribed_RNA"/>
</dbReference>
<reference evidence="2" key="1">
    <citation type="submission" date="2015-11" db="EMBL/GenBank/DDBJ databases">
        <title>De novo transcriptome assembly of four potential Pierce s Disease insect vectors from Arizona vineyards.</title>
        <authorList>
            <person name="Tassone E.E."/>
        </authorList>
    </citation>
    <scope>NUCLEOTIDE SEQUENCE</scope>
</reference>
<dbReference type="AlphaFoldDB" id="A0A1B6ME30"/>
<feature type="compositionally biased region" description="Polar residues" evidence="1">
    <location>
        <begin position="722"/>
        <end position="737"/>
    </location>
</feature>
<feature type="compositionally biased region" description="Low complexity" evidence="1">
    <location>
        <begin position="294"/>
        <end position="305"/>
    </location>
</feature>
<gene>
    <name evidence="2" type="ORF">g.9200</name>
</gene>
<feature type="region of interest" description="Disordered" evidence="1">
    <location>
        <begin position="659"/>
        <end position="689"/>
    </location>
</feature>
<organism evidence="2">
    <name type="scientific">Graphocephala atropunctata</name>
    <dbReference type="NCBI Taxonomy" id="36148"/>
    <lineage>
        <taxon>Eukaryota</taxon>
        <taxon>Metazoa</taxon>
        <taxon>Ecdysozoa</taxon>
        <taxon>Arthropoda</taxon>
        <taxon>Hexapoda</taxon>
        <taxon>Insecta</taxon>
        <taxon>Pterygota</taxon>
        <taxon>Neoptera</taxon>
        <taxon>Paraneoptera</taxon>
        <taxon>Hemiptera</taxon>
        <taxon>Auchenorrhyncha</taxon>
        <taxon>Membracoidea</taxon>
        <taxon>Cicadellidae</taxon>
        <taxon>Cicadellinae</taxon>
        <taxon>Cicadellini</taxon>
        <taxon>Graphocephala</taxon>
    </lineage>
</organism>
<sequence>MGSQGTVHPIVVAKPLRAREMLTTVIPKEMLDTMRKVSVKPLDGKTPISGTKAKQKEDGAEIYHEGYVEGKLYLVPDSNLQAMRDIINLKMRKKHSSAVKPQTSLDEPTQYDEVSTKLDILLEKVDKLAWISEDEVSTDTSSRKSEDSKVKQVKSDTDQAKDDAEDDLTKEIITIPTKAGDKSKKFEVFDNNAKKSAVTPGSEPDRNGPLGRKSENSEPSESAGSSDMHRFGLTDEARLLKKLKKASKQIISNKISSHESVLESIDKDYLQRTSKESEPPRMNKCLVTGKDVTSETYETYEPSTSVDKSLDGIQDQTHPSKASNKLTEKSDEKILTIPPILNKKIKYKRVKPVKVSLKKEHSLSSTDYLKLCQELKHVNYTPEGKHTDIKHEAIVPIDSLKIHEPPFTTEVFRLLISGHFKHGTTPIFIIQENENGSNVLENHIPDFKSHKKESNIDIFISGKFFTENILEEIQDFPTALNIGPNKILIDGQSKIYNTKFKDVFNLGAIDIVLEGEFLKDKDFSKFTPLLSLEITKPHLKEGFQNTPTTVWFSRNDPTTTPFNSRYLFSDKQPRADGIHEINGQTISKTEKHVHYAEDNEVTTVEELENVQEENDRERKGFVRRIIGNKLYKVLFFIRNIKDVVTNNKQTVELNQSSPILRPKNSRNQREIAAKRRKSNLKGKKTKTSMINRRQQPIVAPVEIYQTDAESKSPFMTRKDTGSETFSYNPKESTNTEYSLKPAKKKKRRDKNQGIVENPILAQMQEFFIT</sequence>
<feature type="region of interest" description="Disordered" evidence="1">
    <location>
        <begin position="191"/>
        <end position="231"/>
    </location>
</feature>
<name>A0A1B6ME30_9HEMI</name>
<feature type="compositionally biased region" description="Basic residues" evidence="1">
    <location>
        <begin position="674"/>
        <end position="686"/>
    </location>
</feature>
<feature type="compositionally biased region" description="Basic and acidic residues" evidence="1">
    <location>
        <begin position="141"/>
        <end position="164"/>
    </location>
</feature>
<protein>
    <submittedName>
        <fullName evidence="2">Uncharacterized protein</fullName>
    </submittedName>
</protein>
<feature type="region of interest" description="Disordered" evidence="1">
    <location>
        <begin position="713"/>
        <end position="753"/>
    </location>
</feature>